<evidence type="ECO:0000313" key="4">
    <source>
        <dbReference type="Proteomes" id="UP000838878"/>
    </source>
</evidence>
<accession>A0A8J9V5E8</accession>
<feature type="domain" description="Kazal-like" evidence="2">
    <location>
        <begin position="86"/>
        <end position="125"/>
    </location>
</feature>
<dbReference type="OrthoDB" id="7433985at2759"/>
<reference evidence="3" key="1">
    <citation type="submission" date="2021-12" db="EMBL/GenBank/DDBJ databases">
        <authorList>
            <person name="Martin H S."/>
        </authorList>
    </citation>
    <scope>NUCLEOTIDE SEQUENCE</scope>
</reference>
<dbReference type="InterPro" id="IPR036058">
    <property type="entry name" value="Kazal_dom_sf"/>
</dbReference>
<feature type="signal peptide" evidence="1">
    <location>
        <begin position="1"/>
        <end position="16"/>
    </location>
</feature>
<proteinExistence type="predicted"/>
<dbReference type="SUPFAM" id="SSF100895">
    <property type="entry name" value="Kazal-type serine protease inhibitors"/>
    <property type="match status" value="1"/>
</dbReference>
<dbReference type="AlphaFoldDB" id="A0A8J9V5E8"/>
<dbReference type="Gene3D" id="3.30.60.30">
    <property type="match status" value="1"/>
</dbReference>
<evidence type="ECO:0000256" key="1">
    <source>
        <dbReference type="SAM" id="SignalP"/>
    </source>
</evidence>
<feature type="domain" description="Kazal-like" evidence="2">
    <location>
        <begin position="22"/>
        <end position="66"/>
    </location>
</feature>
<evidence type="ECO:0000313" key="3">
    <source>
        <dbReference type="EMBL" id="CAH0720380.1"/>
    </source>
</evidence>
<organism evidence="3 4">
    <name type="scientific">Brenthis ino</name>
    <name type="common">lesser marbled fritillary</name>
    <dbReference type="NCBI Taxonomy" id="405034"/>
    <lineage>
        <taxon>Eukaryota</taxon>
        <taxon>Metazoa</taxon>
        <taxon>Ecdysozoa</taxon>
        <taxon>Arthropoda</taxon>
        <taxon>Hexapoda</taxon>
        <taxon>Insecta</taxon>
        <taxon>Pterygota</taxon>
        <taxon>Neoptera</taxon>
        <taxon>Endopterygota</taxon>
        <taxon>Lepidoptera</taxon>
        <taxon>Glossata</taxon>
        <taxon>Ditrysia</taxon>
        <taxon>Papilionoidea</taxon>
        <taxon>Nymphalidae</taxon>
        <taxon>Heliconiinae</taxon>
        <taxon>Argynnini</taxon>
        <taxon>Brenthis</taxon>
    </lineage>
</organism>
<dbReference type="InterPro" id="IPR002350">
    <property type="entry name" value="Kazal_dom"/>
</dbReference>
<keyword evidence="1" id="KW-0732">Signal</keyword>
<evidence type="ECO:0000259" key="2">
    <source>
        <dbReference type="Pfam" id="PF07648"/>
    </source>
</evidence>
<gene>
    <name evidence="3" type="ORF">BINO364_LOCUS6619</name>
</gene>
<sequence>MYKWLVFIVILKTVSAEEDRVCEIKCPVEDKEMVCAFDIIKRAYKIFPSKCAMDEFAKCFNNDLVKTPLKFCLKEYTSTRRIYGESCPVFCPSHYKPVCGASKYRDYIYRTFNNGCYLDMINCRGDDDTTGYVEVPLQFCQRHLMKNIFKEKLVMSDTNDFQDYK</sequence>
<protein>
    <recommendedName>
        <fullName evidence="2">Kazal-like domain-containing protein</fullName>
    </recommendedName>
</protein>
<name>A0A8J9V5E8_9NEOP</name>
<feature type="chain" id="PRO_5035425646" description="Kazal-like domain-containing protein" evidence="1">
    <location>
        <begin position="17"/>
        <end position="165"/>
    </location>
</feature>
<dbReference type="EMBL" id="OV170222">
    <property type="protein sequence ID" value="CAH0720380.1"/>
    <property type="molecule type" value="Genomic_DNA"/>
</dbReference>
<dbReference type="Proteomes" id="UP000838878">
    <property type="component" value="Chromosome 2"/>
</dbReference>
<feature type="non-terminal residue" evidence="3">
    <location>
        <position position="165"/>
    </location>
</feature>
<keyword evidence="4" id="KW-1185">Reference proteome</keyword>
<dbReference type="Pfam" id="PF07648">
    <property type="entry name" value="Kazal_2"/>
    <property type="match status" value="2"/>
</dbReference>